<reference evidence="1 2" key="1">
    <citation type="submission" date="2019-03" db="EMBL/GenBank/DDBJ databases">
        <title>Single cell metagenomics reveals metabolic interactions within the superorganism composed of flagellate Streblomastix strix and complex community of Bacteroidetes bacteria on its surface.</title>
        <authorList>
            <person name="Treitli S.C."/>
            <person name="Kolisko M."/>
            <person name="Husnik F."/>
            <person name="Keeling P."/>
            <person name="Hampl V."/>
        </authorList>
    </citation>
    <scope>NUCLEOTIDE SEQUENCE [LARGE SCALE GENOMIC DNA]</scope>
    <source>
        <strain evidence="1">ST1C</strain>
    </source>
</reference>
<feature type="non-terminal residue" evidence="1">
    <location>
        <position position="650"/>
    </location>
</feature>
<protein>
    <recommendedName>
        <fullName evidence="3">Right handed beta helix domain-containing protein</fullName>
    </recommendedName>
</protein>
<dbReference type="OrthoDB" id="421972at2759"/>
<proteinExistence type="predicted"/>
<dbReference type="EMBL" id="SNRW01000927">
    <property type="protein sequence ID" value="KAA6398577.1"/>
    <property type="molecule type" value="Genomic_DNA"/>
</dbReference>
<evidence type="ECO:0000313" key="1">
    <source>
        <dbReference type="EMBL" id="KAA6398577.1"/>
    </source>
</evidence>
<name>A0A5J4WU60_9EUKA</name>
<evidence type="ECO:0008006" key="3">
    <source>
        <dbReference type="Google" id="ProtNLM"/>
    </source>
</evidence>
<sequence>MSYFQLNTGDFTIALTGTFTLTQDPNLSQQDTIRGITSVQANKQLIINTDLDDFVLGYVFFRHLKLNYLGTKASFFNQIGFYSTIEITDCEITNDPISFIFLNQLSCNNLIVNGLKTQADIITQDIINARLSIELSNIEVIQSTISDYIIESGAYYIRIQDCKFDHITQITDKRSIILIDYGNDCEMKNITFSNYICNQDAWGGAVYIYTQNFGQVTLKDLTFDKCQTISDGGAFVAKIYDGSVVSVKGECLFKECVGRVGGAIWAALGNDNCQLILEGDLTFDSCHNLGIFPGGAVDIDINNLGNLYITGTCTFKKCITDGTGGGMCVNCRGTEDKLQSNDQIYNQEFIISGKCTFEECYSTLSEGGALYISSYQDKNLYIEFNSIICKDCQAYYGGGIYFSIYGENVEIHLLGSMEFTDCIGSSGGGLYIRIQQSGQILISNKCTFNRCIAEYFGGGIYIDSFDQGNITIEGECIFTECKSEQSGGAINVHINQGSSFTIEGACEFFNCISQYYGGAIFAYVNNASQLLINEVCIFNQCVSNQGQGGAILCNSIMNSQITIKGGCIFYKCKSNQEQNGGGGGICCSAYQDSLIIISECEFNQCESVESGGGIAAYIGNQYYYADIDTSQIIIKGGCKFIKCTTQKQGG</sequence>
<organism evidence="1 2">
    <name type="scientific">Streblomastix strix</name>
    <dbReference type="NCBI Taxonomy" id="222440"/>
    <lineage>
        <taxon>Eukaryota</taxon>
        <taxon>Metamonada</taxon>
        <taxon>Preaxostyla</taxon>
        <taxon>Oxymonadida</taxon>
        <taxon>Streblomastigidae</taxon>
        <taxon>Streblomastix</taxon>
    </lineage>
</organism>
<dbReference type="AlphaFoldDB" id="A0A5J4WU60"/>
<dbReference type="Proteomes" id="UP000324800">
    <property type="component" value="Unassembled WGS sequence"/>
</dbReference>
<comment type="caution">
    <text evidence="1">The sequence shown here is derived from an EMBL/GenBank/DDBJ whole genome shotgun (WGS) entry which is preliminary data.</text>
</comment>
<gene>
    <name evidence="1" type="ORF">EZS28_005898</name>
</gene>
<accession>A0A5J4WU60</accession>
<evidence type="ECO:0000313" key="2">
    <source>
        <dbReference type="Proteomes" id="UP000324800"/>
    </source>
</evidence>